<name>A0A177TCN0_9BASI</name>
<reference evidence="1" key="2">
    <citation type="journal article" date="2019" name="IMA Fungus">
        <title>Genome sequencing and comparison of five Tilletia species to identify candidate genes for the detection of regulated species infecting wheat.</title>
        <authorList>
            <person name="Nguyen H.D.T."/>
            <person name="Sultana T."/>
            <person name="Kesanakurti P."/>
            <person name="Hambleton S."/>
        </authorList>
    </citation>
    <scope>NUCLEOTIDE SEQUENCE</scope>
    <source>
        <strain evidence="1">DAOMC 236416</strain>
    </source>
</reference>
<comment type="caution">
    <text evidence="1">The sequence shown here is derived from an EMBL/GenBank/DDBJ whole genome shotgun (WGS) entry which is preliminary data.</text>
</comment>
<dbReference type="EMBL" id="LWDF02001059">
    <property type="protein sequence ID" value="KAE8240537.1"/>
    <property type="molecule type" value="Genomic_DNA"/>
</dbReference>
<accession>A0A177TCN0</accession>
<evidence type="ECO:0000313" key="2">
    <source>
        <dbReference type="Proteomes" id="UP000077521"/>
    </source>
</evidence>
<protein>
    <submittedName>
        <fullName evidence="1">Uncharacterized protein</fullName>
    </submittedName>
</protein>
<gene>
    <name evidence="1" type="ORF">A4X13_0g7746</name>
</gene>
<dbReference type="Proteomes" id="UP000077521">
    <property type="component" value="Unassembled WGS sequence"/>
</dbReference>
<dbReference type="AlphaFoldDB" id="A0A177TCN0"/>
<organism evidence="1 2">
    <name type="scientific">Tilletia indica</name>
    <dbReference type="NCBI Taxonomy" id="43049"/>
    <lineage>
        <taxon>Eukaryota</taxon>
        <taxon>Fungi</taxon>
        <taxon>Dikarya</taxon>
        <taxon>Basidiomycota</taxon>
        <taxon>Ustilaginomycotina</taxon>
        <taxon>Exobasidiomycetes</taxon>
        <taxon>Tilletiales</taxon>
        <taxon>Tilletiaceae</taxon>
        <taxon>Tilletia</taxon>
    </lineage>
</organism>
<keyword evidence="2" id="KW-1185">Reference proteome</keyword>
<proteinExistence type="predicted"/>
<sequence length="221" mass="22980">MPISFTSAPVPHSDNRALHSVRGGVLPTSDLFALTDILPGTGFPAVTDIIPTGVLCVRSPASIFPARALVSLVRPPSSPTLPSLVGQIFFLLGVSLFSPTLRSISAYPAALTSGRVSLPTDPRSSSSSLTLRTVLLIRPSSGLPGVTDVLPRATPPGAPTTESSVRTVSTLSPKPVNLLHLHGVSPSILRPSDFPHSPGVGALSRYSARNNPSRLITHPAL</sequence>
<evidence type="ECO:0000313" key="1">
    <source>
        <dbReference type="EMBL" id="KAE8240537.1"/>
    </source>
</evidence>
<reference evidence="1" key="1">
    <citation type="submission" date="2016-04" db="EMBL/GenBank/DDBJ databases">
        <authorList>
            <person name="Nguyen H.D."/>
            <person name="Samba Siva P."/>
            <person name="Cullis J."/>
            <person name="Levesque C.A."/>
            <person name="Hambleton S."/>
        </authorList>
    </citation>
    <scope>NUCLEOTIDE SEQUENCE</scope>
    <source>
        <strain evidence="1">DAOMC 236416</strain>
    </source>
</reference>